<accession>A0A7J7L1R5</accession>
<evidence type="ECO:0000313" key="3">
    <source>
        <dbReference type="EMBL" id="KAF6136519.1"/>
    </source>
</evidence>
<feature type="transmembrane region" description="Helical" evidence="1">
    <location>
        <begin position="155"/>
        <end position="174"/>
    </location>
</feature>
<organism evidence="3 4">
    <name type="scientific">Kingdonia uniflora</name>
    <dbReference type="NCBI Taxonomy" id="39325"/>
    <lineage>
        <taxon>Eukaryota</taxon>
        <taxon>Viridiplantae</taxon>
        <taxon>Streptophyta</taxon>
        <taxon>Embryophyta</taxon>
        <taxon>Tracheophyta</taxon>
        <taxon>Spermatophyta</taxon>
        <taxon>Magnoliopsida</taxon>
        <taxon>Ranunculales</taxon>
        <taxon>Circaeasteraceae</taxon>
        <taxon>Kingdonia</taxon>
    </lineage>
</organism>
<name>A0A7J7L1R5_9MAGN</name>
<feature type="chain" id="PRO_5029561378" evidence="2">
    <location>
        <begin position="27"/>
        <end position="217"/>
    </location>
</feature>
<comment type="caution">
    <text evidence="3">The sequence shown here is derived from an EMBL/GenBank/DDBJ whole genome shotgun (WGS) entry which is preliminary data.</text>
</comment>
<dbReference type="EMBL" id="JACGCM010002693">
    <property type="protein sequence ID" value="KAF6136519.1"/>
    <property type="molecule type" value="Genomic_DNA"/>
</dbReference>
<evidence type="ECO:0000313" key="4">
    <source>
        <dbReference type="Proteomes" id="UP000541444"/>
    </source>
</evidence>
<keyword evidence="1" id="KW-0812">Transmembrane</keyword>
<dbReference type="AlphaFoldDB" id="A0A7J7L1R5"/>
<keyword evidence="1" id="KW-1133">Transmembrane helix</keyword>
<proteinExistence type="predicted"/>
<keyword evidence="1" id="KW-0472">Membrane</keyword>
<evidence type="ECO:0000256" key="2">
    <source>
        <dbReference type="SAM" id="SignalP"/>
    </source>
</evidence>
<keyword evidence="4" id="KW-1185">Reference proteome</keyword>
<gene>
    <name evidence="3" type="ORF">GIB67_035078</name>
</gene>
<evidence type="ECO:0000256" key="1">
    <source>
        <dbReference type="SAM" id="Phobius"/>
    </source>
</evidence>
<dbReference type="Proteomes" id="UP000541444">
    <property type="component" value="Unassembled WGS sequence"/>
</dbReference>
<dbReference type="OrthoDB" id="433512at2759"/>
<sequence length="217" mass="23738">MGRKRVYGMNLMIMVICSVASRLPLAKVLNQLCYSMFLQNFSWRDGWNYPSAAFKDKFDAPSYEVDPIGPTVLKLITFGDLLKIFSTVGWIPAAKTMNAVEEVYKIARAQTLIALSVAGKAGAIIGAFGFLYAAQSQDKTKIDVGYHVGIGVKNSLIMLGVINFFGMLFTLLVPESNGRSLELRIEVKNAAQSQDKTKTDAGYHAGIGVKNSLIMLV</sequence>
<protein>
    <submittedName>
        <fullName evidence="3">Uncharacterized protein</fullName>
    </submittedName>
</protein>
<reference evidence="3 4" key="1">
    <citation type="journal article" date="2020" name="IScience">
        <title>Genome Sequencing of the Endangered Kingdonia uniflora (Circaeasteraceae, Ranunculales) Reveals Potential Mechanisms of Evolutionary Specialization.</title>
        <authorList>
            <person name="Sun Y."/>
            <person name="Deng T."/>
            <person name="Zhang A."/>
            <person name="Moore M.J."/>
            <person name="Landis J.B."/>
            <person name="Lin N."/>
            <person name="Zhang H."/>
            <person name="Zhang X."/>
            <person name="Huang J."/>
            <person name="Zhang X."/>
            <person name="Sun H."/>
            <person name="Wang H."/>
        </authorList>
    </citation>
    <scope>NUCLEOTIDE SEQUENCE [LARGE SCALE GENOMIC DNA]</scope>
    <source>
        <strain evidence="3">TB1705</strain>
        <tissue evidence="3">Leaf</tissue>
    </source>
</reference>
<dbReference type="Gene3D" id="1.20.1250.20">
    <property type="entry name" value="MFS general substrate transporter like domains"/>
    <property type="match status" value="1"/>
</dbReference>
<dbReference type="InterPro" id="IPR036259">
    <property type="entry name" value="MFS_trans_sf"/>
</dbReference>
<feature type="transmembrane region" description="Helical" evidence="1">
    <location>
        <begin position="112"/>
        <end position="135"/>
    </location>
</feature>
<keyword evidence="2" id="KW-0732">Signal</keyword>
<feature type="signal peptide" evidence="2">
    <location>
        <begin position="1"/>
        <end position="26"/>
    </location>
</feature>